<protein>
    <recommendedName>
        <fullName evidence="5">Competence protein CoiA</fullName>
    </recommendedName>
</protein>
<gene>
    <name evidence="3" type="ORF">PB01_05125</name>
</gene>
<proteinExistence type="predicted"/>
<evidence type="ECO:0000313" key="4">
    <source>
        <dbReference type="Proteomes" id="UP000325517"/>
    </source>
</evidence>
<dbReference type="OrthoDB" id="3784230at2"/>
<accession>A0A5J6SK18</accession>
<keyword evidence="4" id="KW-1185">Reference proteome</keyword>
<sequence>MYREEVFIILTAVTKHGHLFIPARYSTERLMEIKNSTTFLCIQCQEEVILKNGMINIPHFAHKRKSECSYSFSEGETEEHLIGKLQLYDLFKRLHVKAQLEPFLPSIKQRPDILISWKETMFAIEFQCSQISSYVINERSKGYRGQTILPIWILRTPLSHEFPPHEIGIMKLSAFKQQFFTSNPTFGQTIITYCPQTKYFHYISNTQHIRANTFIVKRKKLSVDNQTWPFALVKRISKIEYETYLKIYRSQRFRHLENLYFHNKKGIQSPFLQVCYRWQVYPKKLPSFIGIPTSHSKAFHVHAVEWQIQLIDYLNSINVPIHQVTETHCESFLYARLIGPVESGPKLKAVQAYIHLLQSCVIKSDSVVYLSKMNFSKMNELLYRDFLAN</sequence>
<dbReference type="AlphaFoldDB" id="A0A5J6SK18"/>
<dbReference type="Pfam" id="PF06054">
    <property type="entry name" value="CoiA_nuc"/>
    <property type="match status" value="1"/>
</dbReference>
<dbReference type="KEGG" id="psyo:PB01_05125"/>
<evidence type="ECO:0000259" key="2">
    <source>
        <dbReference type="Pfam" id="PF25164"/>
    </source>
</evidence>
<dbReference type="InterPro" id="IPR057253">
    <property type="entry name" value="CoiA-like_N"/>
</dbReference>
<evidence type="ECO:0000313" key="3">
    <source>
        <dbReference type="EMBL" id="QFF98250.1"/>
    </source>
</evidence>
<feature type="domain" description="Competence protein CoiA-like N-terminal" evidence="2">
    <location>
        <begin position="24"/>
        <end position="71"/>
    </location>
</feature>
<dbReference type="Pfam" id="PF25164">
    <property type="entry name" value="CoiA_N"/>
    <property type="match status" value="1"/>
</dbReference>
<reference evidence="3 4" key="1">
    <citation type="submission" date="2018-07" db="EMBL/GenBank/DDBJ databases">
        <title>Complete genome sequence of Psychrobacillus sp. PB01, isolated from iceberg, and comparative genome analysis of Psychrobacillus strains.</title>
        <authorList>
            <person name="Lee P.C."/>
        </authorList>
    </citation>
    <scope>NUCLEOTIDE SEQUENCE [LARGE SCALE GENOMIC DNA]</scope>
    <source>
        <strain evidence="3 4">PB01</strain>
    </source>
</reference>
<organism evidence="3 4">
    <name type="scientific">Psychrobacillus glaciei</name>
    <dbReference type="NCBI Taxonomy" id="2283160"/>
    <lineage>
        <taxon>Bacteria</taxon>
        <taxon>Bacillati</taxon>
        <taxon>Bacillota</taxon>
        <taxon>Bacilli</taxon>
        <taxon>Bacillales</taxon>
        <taxon>Bacillaceae</taxon>
        <taxon>Psychrobacillus</taxon>
    </lineage>
</organism>
<dbReference type="InterPro" id="IPR021176">
    <property type="entry name" value="Competence-induced_CoiA"/>
</dbReference>
<name>A0A5J6SK18_9BACI</name>
<dbReference type="InterPro" id="IPR010330">
    <property type="entry name" value="CoiA_nuc"/>
</dbReference>
<feature type="domain" description="Competence protein CoiA nuclease-like" evidence="1">
    <location>
        <begin position="76"/>
        <end position="228"/>
    </location>
</feature>
<dbReference type="Proteomes" id="UP000325517">
    <property type="component" value="Chromosome"/>
</dbReference>
<dbReference type="PIRSF" id="PIRSF007487">
    <property type="entry name" value="Competence-induced_CoiA_bac"/>
    <property type="match status" value="1"/>
</dbReference>
<evidence type="ECO:0008006" key="5">
    <source>
        <dbReference type="Google" id="ProtNLM"/>
    </source>
</evidence>
<dbReference type="EMBL" id="CP031223">
    <property type="protein sequence ID" value="QFF98250.1"/>
    <property type="molecule type" value="Genomic_DNA"/>
</dbReference>
<evidence type="ECO:0000259" key="1">
    <source>
        <dbReference type="Pfam" id="PF06054"/>
    </source>
</evidence>